<feature type="region of interest" description="Disordered" evidence="1">
    <location>
        <begin position="533"/>
        <end position="559"/>
    </location>
</feature>
<proteinExistence type="predicted"/>
<dbReference type="EMBL" id="JALLAZ020001291">
    <property type="protein sequence ID" value="KAL3777421.1"/>
    <property type="molecule type" value="Genomic_DNA"/>
</dbReference>
<keyword evidence="4" id="KW-1185">Reference proteome</keyword>
<evidence type="ECO:0000259" key="2">
    <source>
        <dbReference type="Pfam" id="PF00850"/>
    </source>
</evidence>
<feature type="domain" description="Histone deacetylase" evidence="2">
    <location>
        <begin position="100"/>
        <end position="170"/>
    </location>
</feature>
<dbReference type="PANTHER" id="PTHR10625">
    <property type="entry name" value="HISTONE DEACETYLASE HDAC1-RELATED"/>
    <property type="match status" value="1"/>
</dbReference>
<dbReference type="InterPro" id="IPR023801">
    <property type="entry name" value="His_deacetylse_dom"/>
</dbReference>
<organism evidence="3 4">
    <name type="scientific">Stephanodiscus triporus</name>
    <dbReference type="NCBI Taxonomy" id="2934178"/>
    <lineage>
        <taxon>Eukaryota</taxon>
        <taxon>Sar</taxon>
        <taxon>Stramenopiles</taxon>
        <taxon>Ochrophyta</taxon>
        <taxon>Bacillariophyta</taxon>
        <taxon>Coscinodiscophyceae</taxon>
        <taxon>Thalassiosirophycidae</taxon>
        <taxon>Stephanodiscales</taxon>
        <taxon>Stephanodiscaceae</taxon>
        <taxon>Stephanodiscus</taxon>
    </lineage>
</organism>
<reference evidence="3 4" key="1">
    <citation type="submission" date="2024-10" db="EMBL/GenBank/DDBJ databases">
        <title>Updated reference genomes for cyclostephanoid diatoms.</title>
        <authorList>
            <person name="Roberts W.R."/>
            <person name="Alverson A.J."/>
        </authorList>
    </citation>
    <scope>NUCLEOTIDE SEQUENCE [LARGE SCALE GENOMIC DNA]</scope>
    <source>
        <strain evidence="3 4">AJA276-08</strain>
    </source>
</reference>
<dbReference type="PANTHER" id="PTHR10625:SF10">
    <property type="entry name" value="HISTONE DEACETYLASE HDAC1"/>
    <property type="match status" value="1"/>
</dbReference>
<dbReference type="InterPro" id="IPR023696">
    <property type="entry name" value="Ureohydrolase_dom_sf"/>
</dbReference>
<feature type="compositionally biased region" description="Basic and acidic residues" evidence="1">
    <location>
        <begin position="549"/>
        <end position="559"/>
    </location>
</feature>
<dbReference type="Gene3D" id="3.40.800.20">
    <property type="entry name" value="Histone deacetylase domain"/>
    <property type="match status" value="1"/>
</dbReference>
<dbReference type="PRINTS" id="PR01270">
    <property type="entry name" value="HDASUPER"/>
</dbReference>
<dbReference type="Pfam" id="PF00850">
    <property type="entry name" value="Hist_deacetyl"/>
    <property type="match status" value="2"/>
</dbReference>
<comment type="caution">
    <text evidence="3">The sequence shown here is derived from an EMBL/GenBank/DDBJ whole genome shotgun (WGS) entry which is preliminary data.</text>
</comment>
<evidence type="ECO:0000313" key="3">
    <source>
        <dbReference type="EMBL" id="KAL3777421.1"/>
    </source>
</evidence>
<name>A0ABD3NPD1_9STRA</name>
<accession>A0ABD3NPD1</accession>
<feature type="domain" description="Histone deacetylase" evidence="2">
    <location>
        <begin position="200"/>
        <end position="348"/>
    </location>
</feature>
<sequence length="559" mass="61414">MIGTRTLLEEFHRGEFLDLLEFPKQDDTFQSSASLREGTDIVQPSGVPINEDGTAFHVDDGAFAESLRSRSSPPHFAESCVQYPSDDILSKYGLEDDCPYPATPQARALLWKYCLATAGASWHAASLLTANVRADVAIHWGGGRHHAHASKAGGFCYVSDVILAIQRLLHGNDDQIDARMLRFSGEGTSCGATVAPIQQRNLSSRRILYIDIDIHHADAVQAAFYATDRVLTVSFHRHSPGFFPATSGSISEKGEVGTSGFGYNLNVPLPAGIDDLQFIHIYRQALFGLGRVYDPHAVVLCVGADGLEGDALISGSLGNGSVTGEGWTLSPEGLAECVRIAAAFCAGFNEVDICVSPIDKKIEEKNLSSSERVDGPDNEHFHNVKPDKQNSGNILKLLILGGGGYTPAQTARTQLLCTAAACEGARPGMFWSELPRDIPCHEYFPRYGPLFELVSEQKKKEIFASYLVEVQNEDMSNCDRQILREAGRSIALSVMYIDHQRRNQTPQKLTFCYDQVMEKDYEMELLDCSRHKKNSSISGGGRRRKKKKIETLSRIHDGS</sequence>
<evidence type="ECO:0000256" key="1">
    <source>
        <dbReference type="SAM" id="MobiDB-lite"/>
    </source>
</evidence>
<dbReference type="AlphaFoldDB" id="A0ABD3NPD1"/>
<protein>
    <recommendedName>
        <fullName evidence="2">Histone deacetylase domain-containing protein</fullName>
    </recommendedName>
</protein>
<evidence type="ECO:0000313" key="4">
    <source>
        <dbReference type="Proteomes" id="UP001530315"/>
    </source>
</evidence>
<dbReference type="InterPro" id="IPR037138">
    <property type="entry name" value="His_deacetylse_dom_sf"/>
</dbReference>
<dbReference type="Proteomes" id="UP001530315">
    <property type="component" value="Unassembled WGS sequence"/>
</dbReference>
<gene>
    <name evidence="3" type="ORF">ACHAW5_010223</name>
</gene>
<dbReference type="InterPro" id="IPR000286">
    <property type="entry name" value="HDACs"/>
</dbReference>
<dbReference type="SUPFAM" id="SSF52768">
    <property type="entry name" value="Arginase/deacetylase"/>
    <property type="match status" value="1"/>
</dbReference>